<accession>A0A2X3BDD9</accession>
<evidence type="ECO:0000313" key="2">
    <source>
        <dbReference type="Proteomes" id="UP000250166"/>
    </source>
</evidence>
<dbReference type="EMBL" id="UAWL01000006">
    <property type="protein sequence ID" value="SQB98633.1"/>
    <property type="molecule type" value="Genomic_DNA"/>
</dbReference>
<proteinExistence type="predicted"/>
<name>A0A2X3BDD9_9HELI</name>
<sequence length="130" mass="14395">MYFMQAGVGLDYMLSFSSKPNAWGLFLNGGYEYGFGKFTDHLNDKKDVGSKVSMYIPFIDFGLTKAFGSGHFSMDLGCKVQFGKYFSHNQSGLSGDIAENQYSGVRSNDIALKLESSSITQVYLQANSKF</sequence>
<gene>
    <name evidence="1" type="ORF">NCTC13102_01097</name>
</gene>
<protein>
    <recommendedName>
        <fullName evidence="3">Outer membrane protein</fullName>
    </recommendedName>
</protein>
<dbReference type="Proteomes" id="UP000250166">
    <property type="component" value="Unassembled WGS sequence"/>
</dbReference>
<reference evidence="1 2" key="1">
    <citation type="submission" date="2018-06" db="EMBL/GenBank/DDBJ databases">
        <authorList>
            <consortium name="Pathogen Informatics"/>
            <person name="Doyle S."/>
        </authorList>
    </citation>
    <scope>NUCLEOTIDE SEQUENCE [LARGE SCALE GENOMIC DNA]</scope>
    <source>
        <strain evidence="1 2">NCTC13102</strain>
    </source>
</reference>
<evidence type="ECO:0008006" key="3">
    <source>
        <dbReference type="Google" id="ProtNLM"/>
    </source>
</evidence>
<dbReference type="RefSeq" id="WP_147277898.1">
    <property type="nucleotide sequence ID" value="NZ_UAWL01000006.1"/>
</dbReference>
<evidence type="ECO:0000313" key="1">
    <source>
        <dbReference type="EMBL" id="SQB98633.1"/>
    </source>
</evidence>
<dbReference type="AlphaFoldDB" id="A0A2X3BDD9"/>
<organism evidence="1 2">
    <name type="scientific">Helicobacter fennelliae</name>
    <dbReference type="NCBI Taxonomy" id="215"/>
    <lineage>
        <taxon>Bacteria</taxon>
        <taxon>Pseudomonadati</taxon>
        <taxon>Campylobacterota</taxon>
        <taxon>Epsilonproteobacteria</taxon>
        <taxon>Campylobacterales</taxon>
        <taxon>Helicobacteraceae</taxon>
        <taxon>Helicobacter</taxon>
    </lineage>
</organism>